<protein>
    <submittedName>
        <fullName evidence="3">Uncharacterized protein</fullName>
    </submittedName>
</protein>
<evidence type="ECO:0000313" key="3">
    <source>
        <dbReference type="EMBL" id="GAA1906851.1"/>
    </source>
</evidence>
<proteinExistence type="predicted"/>
<keyword evidence="2" id="KW-0812">Transmembrane</keyword>
<organism evidence="3 4">
    <name type="scientific">Streptomyces sodiiphilus</name>
    <dbReference type="NCBI Taxonomy" id="226217"/>
    <lineage>
        <taxon>Bacteria</taxon>
        <taxon>Bacillati</taxon>
        <taxon>Actinomycetota</taxon>
        <taxon>Actinomycetes</taxon>
        <taxon>Kitasatosporales</taxon>
        <taxon>Streptomycetaceae</taxon>
        <taxon>Streptomyces</taxon>
    </lineage>
</organism>
<keyword evidence="2" id="KW-1133">Transmembrane helix</keyword>
<evidence type="ECO:0000256" key="2">
    <source>
        <dbReference type="SAM" id="Phobius"/>
    </source>
</evidence>
<comment type="caution">
    <text evidence="3">The sequence shown here is derived from an EMBL/GenBank/DDBJ whole genome shotgun (WGS) entry which is preliminary data.</text>
</comment>
<feature type="region of interest" description="Disordered" evidence="1">
    <location>
        <begin position="260"/>
        <end position="283"/>
    </location>
</feature>
<evidence type="ECO:0000313" key="4">
    <source>
        <dbReference type="Proteomes" id="UP001501303"/>
    </source>
</evidence>
<sequence length="363" mass="40413">MTTAQKTTTVFLSVLSGLLLAIMGLTQKWPTWVWPILAILLLIVPAAAFRIAALRRGPMPASFEEQLTAPPVERTEYHLRQVALPSLWDDYHFVFSATVRWYPVESLGHTPVLNPAGLAAEAVLNRARTITEKREPGQASLVQHELSGALSCLCPDPTGHLQVMAESIDLTLLRQDQERLDRLADVRKDEAVWEHQRKYEQSKRQYLGEDVLRDTGSAVVWWLAKNNEHVERTVADLALLAQLTSAANDTDVPERLQSLLPQQNGEPPAPDFLEEDTASAPRERTAADHLSDLFDTMGFAEGDARRTMLAKQFSNLIKEQNRHETAEILLRSFDPPAAFTPKDEEESNLGAQASDETSGAPLI</sequence>
<accession>A0ABP5A8C0</accession>
<feature type="transmembrane region" description="Helical" evidence="2">
    <location>
        <begin position="32"/>
        <end position="53"/>
    </location>
</feature>
<feature type="region of interest" description="Disordered" evidence="1">
    <location>
        <begin position="332"/>
        <end position="363"/>
    </location>
</feature>
<gene>
    <name evidence="3" type="ORF">GCM10009716_15910</name>
</gene>
<keyword evidence="2" id="KW-0472">Membrane</keyword>
<dbReference type="Proteomes" id="UP001501303">
    <property type="component" value="Unassembled WGS sequence"/>
</dbReference>
<reference evidence="4" key="1">
    <citation type="journal article" date="2019" name="Int. J. Syst. Evol. Microbiol.">
        <title>The Global Catalogue of Microorganisms (GCM) 10K type strain sequencing project: providing services to taxonomists for standard genome sequencing and annotation.</title>
        <authorList>
            <consortium name="The Broad Institute Genomics Platform"/>
            <consortium name="The Broad Institute Genome Sequencing Center for Infectious Disease"/>
            <person name="Wu L."/>
            <person name="Ma J."/>
        </authorList>
    </citation>
    <scope>NUCLEOTIDE SEQUENCE [LARGE SCALE GENOMIC DNA]</scope>
    <source>
        <strain evidence="4">JCM 13581</strain>
    </source>
</reference>
<dbReference type="RefSeq" id="WP_344259837.1">
    <property type="nucleotide sequence ID" value="NZ_BAAAMJ010000012.1"/>
</dbReference>
<dbReference type="EMBL" id="BAAAMJ010000012">
    <property type="protein sequence ID" value="GAA1906851.1"/>
    <property type="molecule type" value="Genomic_DNA"/>
</dbReference>
<name>A0ABP5A8C0_9ACTN</name>
<evidence type="ECO:0000256" key="1">
    <source>
        <dbReference type="SAM" id="MobiDB-lite"/>
    </source>
</evidence>
<keyword evidence="4" id="KW-1185">Reference proteome</keyword>
<feature type="transmembrane region" description="Helical" evidence="2">
    <location>
        <begin position="7"/>
        <end position="26"/>
    </location>
</feature>